<proteinExistence type="predicted"/>
<evidence type="ECO:0000256" key="1">
    <source>
        <dbReference type="SAM" id="Coils"/>
    </source>
</evidence>
<dbReference type="GO" id="GO:0051721">
    <property type="term" value="F:protein phosphatase 2A binding"/>
    <property type="evidence" value="ECO:0007669"/>
    <property type="project" value="TreeGrafter"/>
</dbReference>
<feature type="region of interest" description="Disordered" evidence="2">
    <location>
        <begin position="305"/>
        <end position="357"/>
    </location>
</feature>
<dbReference type="GO" id="GO:0005829">
    <property type="term" value="C:cytosol"/>
    <property type="evidence" value="ECO:0007669"/>
    <property type="project" value="TreeGrafter"/>
</dbReference>
<dbReference type="GO" id="GO:0009966">
    <property type="term" value="P:regulation of signal transduction"/>
    <property type="evidence" value="ECO:0007669"/>
    <property type="project" value="InterPro"/>
</dbReference>
<accession>A0AAQ3MAD8</accession>
<dbReference type="PANTHER" id="PTHR10933:SF9">
    <property type="entry name" value="IMMUNOGLOBULIN-BINDING PROTEIN 1"/>
    <property type="match status" value="1"/>
</dbReference>
<evidence type="ECO:0000256" key="2">
    <source>
        <dbReference type="SAM" id="MobiDB-lite"/>
    </source>
</evidence>
<dbReference type="Pfam" id="PF04177">
    <property type="entry name" value="TAP42"/>
    <property type="match status" value="1"/>
</dbReference>
<keyword evidence="1" id="KW-0175">Coiled coil</keyword>
<dbReference type="PANTHER" id="PTHR10933">
    <property type="entry name" value="IMMUNOGLOBULIN-BINDING PROTEIN 1"/>
    <property type="match status" value="1"/>
</dbReference>
<dbReference type="AlphaFoldDB" id="A0AAQ3MAD8"/>
<dbReference type="InterPro" id="IPR038511">
    <property type="entry name" value="TAP42/TAP46-like_sf"/>
</dbReference>
<dbReference type="Gene3D" id="1.25.40.540">
    <property type="entry name" value="TAP42-like family"/>
    <property type="match status" value="1"/>
</dbReference>
<evidence type="ECO:0000313" key="4">
    <source>
        <dbReference type="Proteomes" id="UP001303373"/>
    </source>
</evidence>
<organism evidence="3 4">
    <name type="scientific">Acrodontium crateriforme</name>
    <dbReference type="NCBI Taxonomy" id="150365"/>
    <lineage>
        <taxon>Eukaryota</taxon>
        <taxon>Fungi</taxon>
        <taxon>Dikarya</taxon>
        <taxon>Ascomycota</taxon>
        <taxon>Pezizomycotina</taxon>
        <taxon>Dothideomycetes</taxon>
        <taxon>Dothideomycetidae</taxon>
        <taxon>Mycosphaerellales</taxon>
        <taxon>Teratosphaeriaceae</taxon>
        <taxon>Acrodontium</taxon>
    </lineage>
</organism>
<gene>
    <name evidence="3" type="ORF">R9X50_00759200</name>
</gene>
<feature type="region of interest" description="Disordered" evidence="2">
    <location>
        <begin position="1"/>
        <end position="27"/>
    </location>
</feature>
<reference evidence="3 4" key="1">
    <citation type="submission" date="2023-11" db="EMBL/GenBank/DDBJ databases">
        <title>An acidophilic fungus is an integral part of prey digestion in a carnivorous sundew plant.</title>
        <authorList>
            <person name="Tsai I.J."/>
        </authorList>
    </citation>
    <scope>NUCLEOTIDE SEQUENCE [LARGE SCALE GENOMIC DNA]</scope>
    <source>
        <strain evidence="3">169a</strain>
    </source>
</reference>
<dbReference type="GO" id="GO:0035303">
    <property type="term" value="P:regulation of dephosphorylation"/>
    <property type="evidence" value="ECO:0007669"/>
    <property type="project" value="TreeGrafter"/>
</dbReference>
<keyword evidence="4" id="KW-1185">Reference proteome</keyword>
<name>A0AAQ3MAD8_9PEZI</name>
<dbReference type="InterPro" id="IPR007304">
    <property type="entry name" value="TAP46-like"/>
</dbReference>
<feature type="coiled-coil region" evidence="1">
    <location>
        <begin position="80"/>
        <end position="110"/>
    </location>
</feature>
<evidence type="ECO:0008006" key="5">
    <source>
        <dbReference type="Google" id="ProtNLM"/>
    </source>
</evidence>
<dbReference type="EMBL" id="CP138592">
    <property type="protein sequence ID" value="WPH04699.1"/>
    <property type="molecule type" value="Genomic_DNA"/>
</dbReference>
<feature type="compositionally biased region" description="Polar residues" evidence="2">
    <location>
        <begin position="347"/>
        <end position="357"/>
    </location>
</feature>
<protein>
    <recommendedName>
        <fullName evidence="5">TAP42-like protein</fullName>
    </recommendedName>
</protein>
<evidence type="ECO:0000313" key="3">
    <source>
        <dbReference type="EMBL" id="WPH04699.1"/>
    </source>
</evidence>
<feature type="compositionally biased region" description="Basic and acidic residues" evidence="2">
    <location>
        <begin position="11"/>
        <end position="21"/>
    </location>
</feature>
<dbReference type="Proteomes" id="UP001303373">
    <property type="component" value="Chromosome 13"/>
</dbReference>
<sequence>MAEQGRSLRTVYEEAEQRRSTVENSYDSNSDAFQDNLVAAIKLYEQCLDIADQISLFSPNESLEDISTSDIQYLLLNYHIAELVLRINTREQRKANLERAQKSYEGYLKQLDNYDMLSKEDAALFESYEDSPNTFTTASTSDPAAKRETKIRRFKEEKALKQKLEYMRMNPAVIQNDENAARDLQLTNVTFCTHQTFQSLESIGLEMHILSLAPSAPPTHQDQVAPDTRERAVAAGNSYSERLDAPLNHLSAGLRGPLLDPKGKPLRPFTLTSKRQEFRQGVFRPDHSLPTMSIDEYLEEERKRGGMIEGGGPDSGNAPVVDEDDMEAADQATRKAREWDEYVEQNPKGSGNTLNRG</sequence>